<dbReference type="STRING" id="1550241.MA03_00285"/>
<organism evidence="1 2">
    <name type="scientific">Infirmifilum uzonense</name>
    <dbReference type="NCBI Taxonomy" id="1550241"/>
    <lineage>
        <taxon>Archaea</taxon>
        <taxon>Thermoproteota</taxon>
        <taxon>Thermoprotei</taxon>
        <taxon>Thermofilales</taxon>
        <taxon>Thermofilaceae</taxon>
        <taxon>Infirmifilum</taxon>
    </lineage>
</organism>
<dbReference type="AlphaFoldDB" id="A0A0F7FG08"/>
<keyword evidence="2" id="KW-1185">Reference proteome</keyword>
<sequence>MKPRALLALAVLVLALAAAQAPALSAEDTRKSEKAAVDKYGDGTGYTFSAEVKNDPYHITRLLEDWKQRRHARTPSETIESGLGDLNP</sequence>
<gene>
    <name evidence="1" type="ORF">MA03_00285</name>
</gene>
<dbReference type="GeneID" id="25400622"/>
<evidence type="ECO:0000313" key="1">
    <source>
        <dbReference type="EMBL" id="AKG38039.1"/>
    </source>
</evidence>
<name>A0A0F7FG08_9CREN</name>
<dbReference type="Proteomes" id="UP000067434">
    <property type="component" value="Chromosome"/>
</dbReference>
<accession>A0A0F7FG08</accession>
<reference evidence="1 2" key="1">
    <citation type="journal article" date="2015" name="Stand. Genomic Sci.">
        <title>Complete genome sequence of and proposal of Thermofilum uzonense sp. nov. a novel hyperthermophilic crenarchaeon and emended description of the genus Thermofilum.</title>
        <authorList>
            <person name="Toshchakov S.V."/>
            <person name="Korzhenkov A.A."/>
            <person name="Samarov N.I."/>
            <person name="Mazunin I.O."/>
            <person name="Mozhey O.I."/>
            <person name="Shmyr I.S."/>
            <person name="Derbikova K.S."/>
            <person name="Taranov E.A."/>
            <person name="Dominova I.N."/>
            <person name="Bonch-Osmolovskaya E.A."/>
            <person name="Patrushev M.V."/>
            <person name="Podosokorskaya O.A."/>
            <person name="Kublanov I.V."/>
        </authorList>
    </citation>
    <scope>NUCLEOTIDE SEQUENCE [LARGE SCALE GENOMIC DNA]</scope>
    <source>
        <strain evidence="1 2">1807-2</strain>
    </source>
</reference>
<dbReference type="KEGG" id="thf:MA03_00285"/>
<proteinExistence type="predicted"/>
<dbReference type="RefSeq" id="WP_052883359.1">
    <property type="nucleotide sequence ID" value="NZ_CP009961.1"/>
</dbReference>
<dbReference type="EMBL" id="CP009961">
    <property type="protein sequence ID" value="AKG38039.1"/>
    <property type="molecule type" value="Genomic_DNA"/>
</dbReference>
<protein>
    <submittedName>
        <fullName evidence="1">Uncharacterized protein</fullName>
    </submittedName>
</protein>
<dbReference type="PATRIC" id="fig|1550241.5.peg.56"/>
<dbReference type="HOGENOM" id="CLU_2461949_0_0_2"/>
<evidence type="ECO:0000313" key="2">
    <source>
        <dbReference type="Proteomes" id="UP000067434"/>
    </source>
</evidence>